<dbReference type="AlphaFoldDB" id="A0A6A6I4K0"/>
<keyword evidence="3" id="KW-1185">Reference proteome</keyword>
<feature type="signal peptide" evidence="1">
    <location>
        <begin position="1"/>
        <end position="23"/>
    </location>
</feature>
<dbReference type="RefSeq" id="XP_033680241.1">
    <property type="nucleotide sequence ID" value="XM_033829765.1"/>
</dbReference>
<gene>
    <name evidence="2" type="ORF">BU26DRAFT_522330</name>
</gene>
<evidence type="ECO:0000313" key="2">
    <source>
        <dbReference type="EMBL" id="KAF2245237.1"/>
    </source>
</evidence>
<organism evidence="2 3">
    <name type="scientific">Trematosphaeria pertusa</name>
    <dbReference type="NCBI Taxonomy" id="390896"/>
    <lineage>
        <taxon>Eukaryota</taxon>
        <taxon>Fungi</taxon>
        <taxon>Dikarya</taxon>
        <taxon>Ascomycota</taxon>
        <taxon>Pezizomycotina</taxon>
        <taxon>Dothideomycetes</taxon>
        <taxon>Pleosporomycetidae</taxon>
        <taxon>Pleosporales</taxon>
        <taxon>Massarineae</taxon>
        <taxon>Trematosphaeriaceae</taxon>
        <taxon>Trematosphaeria</taxon>
    </lineage>
</organism>
<accession>A0A6A6I4K0</accession>
<sequence>MSYQLGISSSLLLLLLLLLRTRSTDVKLFRRAHATKLPIDTHRSGTRFSCRTTRRQSSQIWVVRDLVMGRRMWQPQHLSGDSLDVEKALV</sequence>
<name>A0A6A6I4K0_9PLEO</name>
<feature type="chain" id="PRO_5025621002" description="Secreted protein" evidence="1">
    <location>
        <begin position="24"/>
        <end position="90"/>
    </location>
</feature>
<evidence type="ECO:0008006" key="4">
    <source>
        <dbReference type="Google" id="ProtNLM"/>
    </source>
</evidence>
<proteinExistence type="predicted"/>
<keyword evidence="1" id="KW-0732">Signal</keyword>
<reference evidence="2" key="1">
    <citation type="journal article" date="2020" name="Stud. Mycol.">
        <title>101 Dothideomycetes genomes: a test case for predicting lifestyles and emergence of pathogens.</title>
        <authorList>
            <person name="Haridas S."/>
            <person name="Albert R."/>
            <person name="Binder M."/>
            <person name="Bloem J."/>
            <person name="Labutti K."/>
            <person name="Salamov A."/>
            <person name="Andreopoulos B."/>
            <person name="Baker S."/>
            <person name="Barry K."/>
            <person name="Bills G."/>
            <person name="Bluhm B."/>
            <person name="Cannon C."/>
            <person name="Castanera R."/>
            <person name="Culley D."/>
            <person name="Daum C."/>
            <person name="Ezra D."/>
            <person name="Gonzalez J."/>
            <person name="Henrissat B."/>
            <person name="Kuo A."/>
            <person name="Liang C."/>
            <person name="Lipzen A."/>
            <person name="Lutzoni F."/>
            <person name="Magnuson J."/>
            <person name="Mondo S."/>
            <person name="Nolan M."/>
            <person name="Ohm R."/>
            <person name="Pangilinan J."/>
            <person name="Park H.-J."/>
            <person name="Ramirez L."/>
            <person name="Alfaro M."/>
            <person name="Sun H."/>
            <person name="Tritt A."/>
            <person name="Yoshinaga Y."/>
            <person name="Zwiers L.-H."/>
            <person name="Turgeon B."/>
            <person name="Goodwin S."/>
            <person name="Spatafora J."/>
            <person name="Crous P."/>
            <person name="Grigoriev I."/>
        </authorList>
    </citation>
    <scope>NUCLEOTIDE SEQUENCE</scope>
    <source>
        <strain evidence="2">CBS 122368</strain>
    </source>
</reference>
<evidence type="ECO:0000256" key="1">
    <source>
        <dbReference type="SAM" id="SignalP"/>
    </source>
</evidence>
<dbReference type="Proteomes" id="UP000800094">
    <property type="component" value="Unassembled WGS sequence"/>
</dbReference>
<evidence type="ECO:0000313" key="3">
    <source>
        <dbReference type="Proteomes" id="UP000800094"/>
    </source>
</evidence>
<protein>
    <recommendedName>
        <fullName evidence="4">Secreted protein</fullName>
    </recommendedName>
</protein>
<dbReference type="GeneID" id="54583095"/>
<dbReference type="EMBL" id="ML987201">
    <property type="protein sequence ID" value="KAF2245237.1"/>
    <property type="molecule type" value="Genomic_DNA"/>
</dbReference>